<dbReference type="AlphaFoldDB" id="A0A816KWX0"/>
<sequence>MAQTNVLAQCFSICFAGKSCMINLNLGVICLSKHDSTWYQSVAEHIIMNYGSFKTSSNHVSTFSLKLHPPLTIKTKREIPRKALFLLAEVTSMMEVKLFSSGLLALPDDSPWDGVKPLLCDPNPSSPPNSEAARMFSESKREYNR</sequence>
<evidence type="ECO:0000256" key="1">
    <source>
        <dbReference type="SAM" id="MobiDB-lite"/>
    </source>
</evidence>
<accession>A0A816KWX0</accession>
<organism evidence="2">
    <name type="scientific">Brassica napus</name>
    <name type="common">Rape</name>
    <dbReference type="NCBI Taxonomy" id="3708"/>
    <lineage>
        <taxon>Eukaryota</taxon>
        <taxon>Viridiplantae</taxon>
        <taxon>Streptophyta</taxon>
        <taxon>Embryophyta</taxon>
        <taxon>Tracheophyta</taxon>
        <taxon>Spermatophyta</taxon>
        <taxon>Magnoliopsida</taxon>
        <taxon>eudicotyledons</taxon>
        <taxon>Gunneridae</taxon>
        <taxon>Pentapetalae</taxon>
        <taxon>rosids</taxon>
        <taxon>malvids</taxon>
        <taxon>Brassicales</taxon>
        <taxon>Brassicaceae</taxon>
        <taxon>Brassiceae</taxon>
        <taxon>Brassica</taxon>
    </lineage>
</organism>
<feature type="region of interest" description="Disordered" evidence="1">
    <location>
        <begin position="116"/>
        <end position="145"/>
    </location>
</feature>
<dbReference type="Proteomes" id="UP001295469">
    <property type="component" value="Chromosome C05"/>
</dbReference>
<reference evidence="2" key="1">
    <citation type="submission" date="2021-01" db="EMBL/GenBank/DDBJ databases">
        <authorList>
            <consortium name="Genoscope - CEA"/>
            <person name="William W."/>
        </authorList>
    </citation>
    <scope>NUCLEOTIDE SEQUENCE</scope>
</reference>
<name>A0A816KWX0_BRANA</name>
<proteinExistence type="predicted"/>
<evidence type="ECO:0000313" key="2">
    <source>
        <dbReference type="EMBL" id="CAF1927727.1"/>
    </source>
</evidence>
<gene>
    <name evidence="2" type="ORF">DARMORV10_C05P21780.1</name>
</gene>
<dbReference type="EMBL" id="HG994369">
    <property type="protein sequence ID" value="CAF1927727.1"/>
    <property type="molecule type" value="Genomic_DNA"/>
</dbReference>
<protein>
    <submittedName>
        <fullName evidence="2">(rape) hypothetical protein</fullName>
    </submittedName>
</protein>